<keyword evidence="3" id="KW-1185">Reference proteome</keyword>
<protein>
    <recommendedName>
        <fullName evidence="1">Reverse transcriptase domain-containing protein</fullName>
    </recommendedName>
</protein>
<dbReference type="InterPro" id="IPR043502">
    <property type="entry name" value="DNA/RNA_pol_sf"/>
</dbReference>
<dbReference type="PROSITE" id="PS50878">
    <property type="entry name" value="RT_POL"/>
    <property type="match status" value="1"/>
</dbReference>
<dbReference type="InterPro" id="IPR000477">
    <property type="entry name" value="RT_dom"/>
</dbReference>
<dbReference type="PANTHER" id="PTHR33116:SF78">
    <property type="entry name" value="OS12G0587133 PROTEIN"/>
    <property type="match status" value="1"/>
</dbReference>
<dbReference type="SUPFAM" id="SSF56672">
    <property type="entry name" value="DNA/RNA polymerases"/>
    <property type="match status" value="1"/>
</dbReference>
<dbReference type="Proteomes" id="UP001210211">
    <property type="component" value="Unassembled WGS sequence"/>
</dbReference>
<evidence type="ECO:0000313" key="2">
    <source>
        <dbReference type="EMBL" id="KAJ3691379.1"/>
    </source>
</evidence>
<name>A0AAD5ZDL9_9POAL</name>
<accession>A0AAD5ZDL9</accession>
<evidence type="ECO:0000313" key="3">
    <source>
        <dbReference type="Proteomes" id="UP001210211"/>
    </source>
</evidence>
<reference evidence="2 3" key="1">
    <citation type="journal article" date="2022" name="Cell">
        <title>Repeat-based holocentromeres influence genome architecture and karyotype evolution.</title>
        <authorList>
            <person name="Hofstatter P.G."/>
            <person name="Thangavel G."/>
            <person name="Lux T."/>
            <person name="Neumann P."/>
            <person name="Vondrak T."/>
            <person name="Novak P."/>
            <person name="Zhang M."/>
            <person name="Costa L."/>
            <person name="Castellani M."/>
            <person name="Scott A."/>
            <person name="Toegelov H."/>
            <person name="Fuchs J."/>
            <person name="Mata-Sucre Y."/>
            <person name="Dias Y."/>
            <person name="Vanzela A.L.L."/>
            <person name="Huettel B."/>
            <person name="Almeida C.C.S."/>
            <person name="Simkova H."/>
            <person name="Souza G."/>
            <person name="Pedrosa-Harand A."/>
            <person name="Macas J."/>
            <person name="Mayer K.F.X."/>
            <person name="Houben A."/>
            <person name="Marques A."/>
        </authorList>
    </citation>
    <scope>NUCLEOTIDE SEQUENCE [LARGE SCALE GENOMIC DNA]</scope>
    <source>
        <strain evidence="2">RhyTen1mFocal</strain>
    </source>
</reference>
<dbReference type="Pfam" id="PF13966">
    <property type="entry name" value="zf-RVT"/>
    <property type="match status" value="1"/>
</dbReference>
<dbReference type="AlphaFoldDB" id="A0AAD5ZDL9"/>
<organism evidence="2 3">
    <name type="scientific">Rhynchospora tenuis</name>
    <dbReference type="NCBI Taxonomy" id="198213"/>
    <lineage>
        <taxon>Eukaryota</taxon>
        <taxon>Viridiplantae</taxon>
        <taxon>Streptophyta</taxon>
        <taxon>Embryophyta</taxon>
        <taxon>Tracheophyta</taxon>
        <taxon>Spermatophyta</taxon>
        <taxon>Magnoliopsida</taxon>
        <taxon>Liliopsida</taxon>
        <taxon>Poales</taxon>
        <taxon>Cyperaceae</taxon>
        <taxon>Cyperoideae</taxon>
        <taxon>Rhynchosporeae</taxon>
        <taxon>Rhynchospora</taxon>
    </lineage>
</organism>
<proteinExistence type="predicted"/>
<gene>
    <name evidence="2" type="ORF">LUZ61_020543</name>
</gene>
<dbReference type="InterPro" id="IPR026960">
    <property type="entry name" value="RVT-Znf"/>
</dbReference>
<feature type="domain" description="Reverse transcriptase" evidence="1">
    <location>
        <begin position="285"/>
        <end position="561"/>
    </location>
</feature>
<dbReference type="Pfam" id="PF00078">
    <property type="entry name" value="RVT_1"/>
    <property type="match status" value="1"/>
</dbReference>
<evidence type="ECO:0000259" key="1">
    <source>
        <dbReference type="PROSITE" id="PS50878"/>
    </source>
</evidence>
<dbReference type="CDD" id="cd01650">
    <property type="entry name" value="RT_nLTR_like"/>
    <property type="match status" value="1"/>
</dbReference>
<comment type="caution">
    <text evidence="2">The sequence shown here is derived from an EMBL/GenBank/DDBJ whole genome shotgun (WGS) entry which is preliminary data.</text>
</comment>
<dbReference type="PANTHER" id="PTHR33116">
    <property type="entry name" value="REVERSE TRANSCRIPTASE ZINC-BINDING DOMAIN-CONTAINING PROTEIN-RELATED-RELATED"/>
    <property type="match status" value="1"/>
</dbReference>
<dbReference type="EMBL" id="JAMRDG010000002">
    <property type="protein sequence ID" value="KAJ3691379.1"/>
    <property type="molecule type" value="Genomic_DNA"/>
</dbReference>
<sequence>MSRLDRVLLSPHWLSSFPVLTLEALPSVVSDHVPIRLSCKQPSTIPKRLRLELFWFEHAAFHNITNDTWKVNTTQPAAQRFFTKNGMLQKQLNQWHKTSFPHVNVHLSNAKEFISLLDSLQEYRTLTPLEVKLRVILRERAFFLANIMEKRWQQRARIKWLQCGDKNTRFFHATASAKMRKKFISQIIQDGNSVNDQEAILKAFTDFYINLLGKCNPTHNCSLQNLYGHKPILASLAIPFSADEIKHAVNNLANNKASGPDGLPNEFAKLKWDVLSHDILEVFKDLFDGTLNLQNFNFAHIILLPKTIGANSLTSFRPISIINFLPKLISKVLASRLSLHIPDLVSTSQTGFVRGRLIHENFLSAREIVTHITKSKVPAFLLKLDFHKAFDTVNWSFLINVLHTFGLPPEFVSWINLLLTTATSAVSINNKLGTIFQHKQGLRQGDPLSPFLFILVADVLTKMLEAIGTSLPYNISNKLCSPFHILQYADDTLIFSTSKGKAVHALKFTLIIFSLCSGLNLNLDKSSFFPFNLSVNQADQIKQILGCAASPLPLNYLGLPLTAGRPPREVFHHLLEKMENKLAGWKNKLLSRAGRLTLVSSVLTSIPVFFMSVFRLPSWVIKAIDKLRRGFLWGKSLTQQRGISLISWNKVCLPKSMGGFGVHDLKLLNISLMLRWLWRLFDSPNSQWSLIAKALIASRNQISPLCWSTHGSFFWKDLLQLRHIFSISTSAVLGDGSSTLFWYTNWGLGNLCFFNSNHKPITPNLTVQRVRNSSTATLPAPWTLQVHLAVHSLQTLVLTSSPDKLLWKWDSSSRFSVKSAYNMLRSAGKTQSQAQQIWKLSLPPSVKIFALILFQNRILTQEALLKRNIMVTPGCVLCNAPTLETTTHLFCQCSYSLQIWSKLHRLLPSRLPAGIPDLNSLWELVLDGNNTEQSIVRAVILITTTWAIWLERNSRIFKQEARNVDSLIHWIVSQQGLYRKHCKF</sequence>